<organism evidence="2 3">
    <name type="scientific">Acinetobacter calcoaceticus</name>
    <dbReference type="NCBI Taxonomy" id="471"/>
    <lineage>
        <taxon>Bacteria</taxon>
        <taxon>Pseudomonadati</taxon>
        <taxon>Pseudomonadota</taxon>
        <taxon>Gammaproteobacteria</taxon>
        <taxon>Moraxellales</taxon>
        <taxon>Moraxellaceae</taxon>
        <taxon>Acinetobacter</taxon>
        <taxon>Acinetobacter calcoaceticus/baumannii complex</taxon>
    </lineage>
</organism>
<accession>A0A4R1Y7G9</accession>
<dbReference type="Proteomes" id="UP000294963">
    <property type="component" value="Unassembled WGS sequence"/>
</dbReference>
<comment type="caution">
    <text evidence="2">The sequence shown here is derived from an EMBL/GenBank/DDBJ whole genome shotgun (WGS) entry which is preliminary data.</text>
</comment>
<dbReference type="Pfam" id="PF04380">
    <property type="entry name" value="BMFP"/>
    <property type="match status" value="1"/>
</dbReference>
<evidence type="ECO:0000313" key="2">
    <source>
        <dbReference type="EMBL" id="TCM71135.1"/>
    </source>
</evidence>
<dbReference type="EMBL" id="SLVJ01000001">
    <property type="protein sequence ID" value="TCM71135.1"/>
    <property type="molecule type" value="Genomic_DNA"/>
</dbReference>
<dbReference type="InterPro" id="IPR007475">
    <property type="entry name" value="UbiK"/>
</dbReference>
<protein>
    <recommendedName>
        <fullName evidence="4">Membrane fusogenic activity</fullName>
    </recommendedName>
</protein>
<evidence type="ECO:0000313" key="3">
    <source>
        <dbReference type="Proteomes" id="UP000294963"/>
    </source>
</evidence>
<sequence>MEQVEQPKQDLEHNIRALLNEAVTKMDLVSQDEIQRQKNALALANQRLNQLQAQLQVLESELHKTN</sequence>
<keyword evidence="3" id="KW-1185">Reference proteome</keyword>
<gene>
    <name evidence="2" type="ORF">EC844_101423</name>
</gene>
<reference evidence="2 3" key="1">
    <citation type="submission" date="2019-03" db="EMBL/GenBank/DDBJ databases">
        <title>Genomic analyses of the natural microbiome of Caenorhabditis elegans.</title>
        <authorList>
            <person name="Samuel B."/>
        </authorList>
    </citation>
    <scope>NUCLEOTIDE SEQUENCE [LARGE SCALE GENOMIC DNA]</scope>
    <source>
        <strain evidence="2 3">JUb89</strain>
    </source>
</reference>
<proteinExistence type="predicted"/>
<keyword evidence="1" id="KW-0175">Coiled coil</keyword>
<evidence type="ECO:0008006" key="4">
    <source>
        <dbReference type="Google" id="ProtNLM"/>
    </source>
</evidence>
<evidence type="ECO:0000256" key="1">
    <source>
        <dbReference type="SAM" id="Coils"/>
    </source>
</evidence>
<dbReference type="AlphaFoldDB" id="A0A4R1Y7G9"/>
<name>A0A4R1Y7G9_ACICA</name>
<feature type="coiled-coil region" evidence="1">
    <location>
        <begin position="1"/>
        <end position="61"/>
    </location>
</feature>